<keyword evidence="11" id="KW-1185">Reference proteome</keyword>
<dbReference type="Proteomes" id="UP000552700">
    <property type="component" value="Unassembled WGS sequence"/>
</dbReference>
<dbReference type="InterPro" id="IPR017475">
    <property type="entry name" value="EPS_sugar_tfrase"/>
</dbReference>
<organism evidence="10 11">
    <name type="scientific">Sphingobium subterraneum</name>
    <dbReference type="NCBI Taxonomy" id="627688"/>
    <lineage>
        <taxon>Bacteria</taxon>
        <taxon>Pseudomonadati</taxon>
        <taxon>Pseudomonadota</taxon>
        <taxon>Alphaproteobacteria</taxon>
        <taxon>Sphingomonadales</taxon>
        <taxon>Sphingomonadaceae</taxon>
        <taxon>Sphingobium</taxon>
    </lineage>
</organism>
<comment type="caution">
    <text evidence="10">The sequence shown here is derived from an EMBL/GenBank/DDBJ whole genome shotgun (WGS) entry which is preliminary data.</text>
</comment>
<evidence type="ECO:0000259" key="9">
    <source>
        <dbReference type="Pfam" id="PF02397"/>
    </source>
</evidence>
<keyword evidence="5 8" id="KW-1133">Transmembrane helix</keyword>
<evidence type="ECO:0000256" key="6">
    <source>
        <dbReference type="ARBA" id="ARBA00023136"/>
    </source>
</evidence>
<feature type="domain" description="Bacterial sugar transferase" evidence="9">
    <location>
        <begin position="271"/>
        <end position="459"/>
    </location>
</feature>
<protein>
    <submittedName>
        <fullName evidence="10">Exopolysaccharide biosynthesis polyprenyl glycosylphosphotransferase</fullName>
    </submittedName>
</protein>
<feature type="transmembrane region" description="Helical" evidence="8">
    <location>
        <begin position="63"/>
        <end position="85"/>
    </location>
</feature>
<name>A0A841IVV9_9SPHN</name>
<sequence length="464" mass="50699">MATKPARAHSVVSVPPVSKQNARVRLYLLGLALDMWTMLGSFVLANLLVLGAWLGEPNKPHGLVLFAMIAPVYALLAINGGAYGIRMLSNARGSAAHALLAFGQAVLVTLLLIFLAKISEQISRLTFLVGCVLSVGGLVACRLFVRAQARRMLGEVPRMEVFIHDGAETVDLPRHMSVVDARAIGLDPAQHDATMAERLAQAVGSAEHVVVSCASDKVGEWSMALKSLSARGEIIVPEMARYAPARGGTFQHLPTLVVAGGPLDFRDRVVKRMFDIVVSAGAILILSPVLIATAFAVRLSSPGPILFRQQRIGLDARPFSIFKFRSMRVENSDHRADRLTEKDDPRVTRVGAFIRRTSLDELPQLFNVLRGDMSIVGPRPHAPGAKAADALYWEVDPRYWARHCIKPGITGLAQVRGHRGNTVEHEDLILRLQSDLEYVTGWSVWRDLRILAATIGVLVHHNAY</sequence>
<feature type="transmembrane region" description="Helical" evidence="8">
    <location>
        <begin position="122"/>
        <end position="145"/>
    </location>
</feature>
<feature type="transmembrane region" description="Helical" evidence="8">
    <location>
        <begin position="276"/>
        <end position="297"/>
    </location>
</feature>
<keyword evidence="4 8" id="KW-0812">Transmembrane</keyword>
<dbReference type="InterPro" id="IPR003362">
    <property type="entry name" value="Bact_transf"/>
</dbReference>
<evidence type="ECO:0000256" key="8">
    <source>
        <dbReference type="SAM" id="Phobius"/>
    </source>
</evidence>
<proteinExistence type="inferred from homology"/>
<dbReference type="Pfam" id="PF02397">
    <property type="entry name" value="Bac_transf"/>
    <property type="match status" value="1"/>
</dbReference>
<dbReference type="GO" id="GO:0000271">
    <property type="term" value="P:polysaccharide biosynthetic process"/>
    <property type="evidence" value="ECO:0007669"/>
    <property type="project" value="UniProtKB-KW"/>
</dbReference>
<keyword evidence="3 10" id="KW-0808">Transferase</keyword>
<dbReference type="GO" id="GO:0016780">
    <property type="term" value="F:phosphotransferase activity, for other substituted phosphate groups"/>
    <property type="evidence" value="ECO:0007669"/>
    <property type="project" value="TreeGrafter"/>
</dbReference>
<reference evidence="10 11" key="1">
    <citation type="submission" date="2020-08" db="EMBL/GenBank/DDBJ databases">
        <title>Genomic Encyclopedia of Type Strains, Phase IV (KMG-IV): sequencing the most valuable type-strain genomes for metagenomic binning, comparative biology and taxonomic classification.</title>
        <authorList>
            <person name="Goeker M."/>
        </authorList>
    </citation>
    <scope>NUCLEOTIDE SEQUENCE [LARGE SCALE GENOMIC DNA]</scope>
    <source>
        <strain evidence="10 11">DSM 102255</strain>
    </source>
</reference>
<comment type="subcellular location">
    <subcellularLocation>
        <location evidence="1">Membrane</location>
        <topology evidence="1">Multi-pass membrane protein</topology>
    </subcellularLocation>
</comment>
<evidence type="ECO:0000313" key="10">
    <source>
        <dbReference type="EMBL" id="MBB6122803.1"/>
    </source>
</evidence>
<evidence type="ECO:0000256" key="1">
    <source>
        <dbReference type="ARBA" id="ARBA00004141"/>
    </source>
</evidence>
<dbReference type="RefSeq" id="WP_184077218.1">
    <property type="nucleotide sequence ID" value="NZ_JACIJP010000001.1"/>
</dbReference>
<dbReference type="PANTHER" id="PTHR30576">
    <property type="entry name" value="COLANIC BIOSYNTHESIS UDP-GLUCOSE LIPID CARRIER TRANSFERASE"/>
    <property type="match status" value="1"/>
</dbReference>
<dbReference type="PANTHER" id="PTHR30576:SF0">
    <property type="entry name" value="UNDECAPRENYL-PHOSPHATE N-ACETYLGALACTOSAMINYL 1-PHOSPHATE TRANSFERASE-RELATED"/>
    <property type="match status" value="1"/>
</dbReference>
<evidence type="ECO:0000256" key="7">
    <source>
        <dbReference type="ARBA" id="ARBA00023169"/>
    </source>
</evidence>
<dbReference type="AlphaFoldDB" id="A0A841IVV9"/>
<feature type="transmembrane region" description="Helical" evidence="8">
    <location>
        <begin position="97"/>
        <end position="116"/>
    </location>
</feature>
<dbReference type="NCBIfam" id="TIGR03025">
    <property type="entry name" value="EPS_sugtrans"/>
    <property type="match status" value="1"/>
</dbReference>
<feature type="transmembrane region" description="Helical" evidence="8">
    <location>
        <begin position="26"/>
        <end position="51"/>
    </location>
</feature>
<comment type="similarity">
    <text evidence="2">Belongs to the bacterial sugar transferase family.</text>
</comment>
<dbReference type="GO" id="GO:0016020">
    <property type="term" value="C:membrane"/>
    <property type="evidence" value="ECO:0007669"/>
    <property type="project" value="UniProtKB-SubCell"/>
</dbReference>
<dbReference type="EMBL" id="JACIJP010000001">
    <property type="protein sequence ID" value="MBB6122803.1"/>
    <property type="molecule type" value="Genomic_DNA"/>
</dbReference>
<gene>
    <name evidence="10" type="ORF">FHS92_000510</name>
</gene>
<accession>A0A841IVV9</accession>
<evidence type="ECO:0000256" key="3">
    <source>
        <dbReference type="ARBA" id="ARBA00022679"/>
    </source>
</evidence>
<evidence type="ECO:0000256" key="2">
    <source>
        <dbReference type="ARBA" id="ARBA00006464"/>
    </source>
</evidence>
<keyword evidence="7" id="KW-0270">Exopolysaccharide synthesis</keyword>
<evidence type="ECO:0000256" key="5">
    <source>
        <dbReference type="ARBA" id="ARBA00022989"/>
    </source>
</evidence>
<evidence type="ECO:0000313" key="11">
    <source>
        <dbReference type="Proteomes" id="UP000552700"/>
    </source>
</evidence>
<keyword evidence="6 8" id="KW-0472">Membrane</keyword>
<evidence type="ECO:0000256" key="4">
    <source>
        <dbReference type="ARBA" id="ARBA00022692"/>
    </source>
</evidence>